<keyword evidence="1" id="KW-0813">Transport</keyword>
<evidence type="ECO:0000313" key="3">
    <source>
        <dbReference type="EMBL" id="VEU62240.1"/>
    </source>
</evidence>
<dbReference type="InterPro" id="IPR010592">
    <property type="entry name" value="CypI"/>
</dbReference>
<gene>
    <name evidence="3" type="ORF">NCTC10125_00609</name>
</gene>
<sequence length="430" mass="49215">MMVKTKSFNFKKKEFLKKILFSSSFLFSSVFFVAAGCATQTVDKNPGNGDRKTPGTTTNLAKSWDTKVNLGLGQSWFDAKSKDPNRVTKFTENLKAEFDKLKNANPETKDLPDVNFDFVGIDDSKTKISQLKSSDNSDNAIDFAIVDATTTIEDDREKELYNGLQTLTWAFKNTADKPTFYQDGTESDPLRKSAKELSDLFNKNPYNEWSSKNNDPQKWDGIAYRFLYDESNPRRIISYYRGMIMISGDDKTRQEIKKAWNEKDWEKFRNFGIIHGKLTSAGKFKMQNFIIKKHFGDKFKAKSLNEDRTNHTEKYLQGDGFTIGQDPKYKIAFDDEASFAWTENKKDGKQYHSTENNGKVEILMVTNPASYDVGSFRPTFNKTQADMISEAFVNLAKNGKDAYGPNVGYNGYRKIDQTDPEFRKIYAESN</sequence>
<evidence type="ECO:0000256" key="1">
    <source>
        <dbReference type="PIRNR" id="PIRNR004523"/>
    </source>
</evidence>
<dbReference type="Gene3D" id="3.40.190.180">
    <property type="entry name" value="Cypl, domain I"/>
    <property type="match status" value="1"/>
</dbReference>
<dbReference type="Pfam" id="PF06646">
    <property type="entry name" value="CypI"/>
    <property type="match status" value="1"/>
</dbReference>
<comment type="function">
    <text evidence="1">Part of a high-affinity transport system.</text>
</comment>
<name>A0AAJ5TD10_9BACT</name>
<feature type="signal peptide" evidence="2">
    <location>
        <begin position="1"/>
        <end position="34"/>
    </location>
</feature>
<keyword evidence="2" id="KW-0732">Signal</keyword>
<evidence type="ECO:0000313" key="4">
    <source>
        <dbReference type="Proteomes" id="UP000289629"/>
    </source>
</evidence>
<dbReference type="Gene3D" id="3.40.190.190">
    <property type="entry name" value="CypI, domain 2"/>
    <property type="match status" value="1"/>
</dbReference>
<dbReference type="RefSeq" id="WP_044635589.1">
    <property type="nucleotide sequence ID" value="NZ_CP007229.1"/>
</dbReference>
<feature type="chain" id="PRO_5042460571" description="High affinity transport system protein" evidence="2">
    <location>
        <begin position="35"/>
        <end position="430"/>
    </location>
</feature>
<dbReference type="KEGG" id="mds:MDIS_03220"/>
<dbReference type="NCBIfam" id="NF045838">
    <property type="entry name" value="MG289_thiam_LP"/>
    <property type="match status" value="1"/>
</dbReference>
<protein>
    <recommendedName>
        <fullName evidence="1">High affinity transport system protein</fullName>
    </recommendedName>
</protein>
<evidence type="ECO:0000256" key="2">
    <source>
        <dbReference type="SAM" id="SignalP"/>
    </source>
</evidence>
<dbReference type="PIRSF" id="PIRSF004523">
    <property type="entry name" value="Mycoplasma_p37"/>
    <property type="match status" value="1"/>
</dbReference>
<organism evidence="3 4">
    <name type="scientific">Mesomycoplasma dispar</name>
    <dbReference type="NCBI Taxonomy" id="86660"/>
    <lineage>
        <taxon>Bacteria</taxon>
        <taxon>Bacillati</taxon>
        <taxon>Mycoplasmatota</taxon>
        <taxon>Mycoplasmoidales</taxon>
        <taxon>Metamycoplasmataceae</taxon>
        <taxon>Mesomycoplasma</taxon>
    </lineage>
</organism>
<dbReference type="AlphaFoldDB" id="A0AAJ5TD10"/>
<dbReference type="InterPro" id="IPR043100">
    <property type="entry name" value="CypI_dom_II"/>
</dbReference>
<reference evidence="3 4" key="1">
    <citation type="submission" date="2019-01" db="EMBL/GenBank/DDBJ databases">
        <authorList>
            <consortium name="Pathogen Informatics"/>
        </authorList>
    </citation>
    <scope>NUCLEOTIDE SEQUENCE [LARGE SCALE GENOMIC DNA]</scope>
    <source>
        <strain evidence="3 4">NCTC10125</strain>
    </source>
</reference>
<dbReference type="InterPro" id="IPR043099">
    <property type="entry name" value="CypI_dom_I"/>
</dbReference>
<dbReference type="EMBL" id="LR214971">
    <property type="protein sequence ID" value="VEU62240.1"/>
    <property type="molecule type" value="Genomic_DNA"/>
</dbReference>
<proteinExistence type="predicted"/>
<dbReference type="Proteomes" id="UP000289629">
    <property type="component" value="Chromosome"/>
</dbReference>
<accession>A0AAJ5TD10</accession>